<sequence>MFATTRQMLLLLLLLHGSFGGPQRPSDVNDFDVAASTEQSPTLLSRPRRSVAGKVGTAAATSLFLTLLTEGLKRGIEYLSVSLGRKTTREAPPLIEPLGEALPATTKTRSPVVVLWTYQTPGPATLNRRFASPETEGTYTKAAVIPNAQSQFSRGTLTENAPTTFPKLWDMGPERGIEGKSRDEIKSRDDRVLKSGEGAGRSSLKEDTQKQTTVLSSVNGPPVAEKEEGGIWITMTSVSVGVAGGLAVLAFFVVRMVLQRRRRGKSCGGKRSGAYYVPDGRAGYGGPLVQQV</sequence>
<protein>
    <recommendedName>
        <fullName evidence="6">Syndecan/Neurexin domain-containing protein</fullName>
    </recommendedName>
</protein>
<keyword evidence="3" id="KW-0732">Signal</keyword>
<feature type="chain" id="PRO_5012190318" description="Syndecan/Neurexin domain-containing protein" evidence="3">
    <location>
        <begin position="21"/>
        <end position="292"/>
    </location>
</feature>
<keyword evidence="5" id="KW-1185">Reference proteome</keyword>
<evidence type="ECO:0000313" key="4">
    <source>
        <dbReference type="EMBL" id="OQV17740.1"/>
    </source>
</evidence>
<evidence type="ECO:0000256" key="1">
    <source>
        <dbReference type="SAM" id="MobiDB-lite"/>
    </source>
</evidence>
<feature type="signal peptide" evidence="3">
    <location>
        <begin position="1"/>
        <end position="20"/>
    </location>
</feature>
<keyword evidence="2" id="KW-0812">Transmembrane</keyword>
<feature type="compositionally biased region" description="Polar residues" evidence="1">
    <location>
        <begin position="210"/>
        <end position="219"/>
    </location>
</feature>
<evidence type="ECO:0008006" key="6">
    <source>
        <dbReference type="Google" id="ProtNLM"/>
    </source>
</evidence>
<comment type="caution">
    <text evidence="4">The sequence shown here is derived from an EMBL/GenBank/DDBJ whole genome shotgun (WGS) entry which is preliminary data.</text>
</comment>
<organism evidence="4 5">
    <name type="scientific">Hypsibius exemplaris</name>
    <name type="common">Freshwater tardigrade</name>
    <dbReference type="NCBI Taxonomy" id="2072580"/>
    <lineage>
        <taxon>Eukaryota</taxon>
        <taxon>Metazoa</taxon>
        <taxon>Ecdysozoa</taxon>
        <taxon>Tardigrada</taxon>
        <taxon>Eutardigrada</taxon>
        <taxon>Parachela</taxon>
        <taxon>Hypsibioidea</taxon>
        <taxon>Hypsibiidae</taxon>
        <taxon>Hypsibius</taxon>
    </lineage>
</organism>
<gene>
    <name evidence="4" type="ORF">BV898_08197</name>
</gene>
<feature type="compositionally biased region" description="Basic and acidic residues" evidence="1">
    <location>
        <begin position="172"/>
        <end position="194"/>
    </location>
</feature>
<feature type="transmembrane region" description="Helical" evidence="2">
    <location>
        <begin position="231"/>
        <end position="254"/>
    </location>
</feature>
<evidence type="ECO:0000313" key="5">
    <source>
        <dbReference type="Proteomes" id="UP000192578"/>
    </source>
</evidence>
<keyword evidence="2" id="KW-1133">Transmembrane helix</keyword>
<reference evidence="5" key="1">
    <citation type="submission" date="2017-01" db="EMBL/GenBank/DDBJ databases">
        <title>Comparative genomics of anhydrobiosis in the tardigrade Hypsibius dujardini.</title>
        <authorList>
            <person name="Yoshida Y."/>
            <person name="Koutsovoulos G."/>
            <person name="Laetsch D."/>
            <person name="Stevens L."/>
            <person name="Kumar S."/>
            <person name="Horikawa D."/>
            <person name="Ishino K."/>
            <person name="Komine S."/>
            <person name="Tomita M."/>
            <person name="Blaxter M."/>
            <person name="Arakawa K."/>
        </authorList>
    </citation>
    <scope>NUCLEOTIDE SEQUENCE [LARGE SCALE GENOMIC DNA]</scope>
    <source>
        <strain evidence="5">Z151</strain>
    </source>
</reference>
<feature type="region of interest" description="Disordered" evidence="1">
    <location>
        <begin position="156"/>
        <end position="222"/>
    </location>
</feature>
<accession>A0A1W0WRB6</accession>
<name>A0A1W0WRB6_HYPEX</name>
<dbReference type="Proteomes" id="UP000192578">
    <property type="component" value="Unassembled WGS sequence"/>
</dbReference>
<dbReference type="AlphaFoldDB" id="A0A1W0WRB6"/>
<evidence type="ECO:0000256" key="2">
    <source>
        <dbReference type="SAM" id="Phobius"/>
    </source>
</evidence>
<evidence type="ECO:0000256" key="3">
    <source>
        <dbReference type="SAM" id="SignalP"/>
    </source>
</evidence>
<proteinExistence type="predicted"/>
<keyword evidence="2" id="KW-0472">Membrane</keyword>
<dbReference type="EMBL" id="MTYJ01000057">
    <property type="protein sequence ID" value="OQV17740.1"/>
    <property type="molecule type" value="Genomic_DNA"/>
</dbReference>